<dbReference type="RefSeq" id="WP_183351533.1">
    <property type="nucleotide sequence ID" value="NZ_JACHEO010000014.1"/>
</dbReference>
<evidence type="ECO:0000313" key="2">
    <source>
        <dbReference type="EMBL" id="MBB5348701.1"/>
    </source>
</evidence>
<name>A0A840V6P4_9BACT</name>
<dbReference type="EMBL" id="JACHEO010000014">
    <property type="protein sequence ID" value="MBB5348701.1"/>
    <property type="molecule type" value="Genomic_DNA"/>
</dbReference>
<comment type="caution">
    <text evidence="2">The sequence shown here is derived from an EMBL/GenBank/DDBJ whole genome shotgun (WGS) entry which is preliminary data.</text>
</comment>
<protein>
    <submittedName>
        <fullName evidence="2">GTP:adenosylcobinamide-phosphate guanylyltransferase</fullName>
    </submittedName>
</protein>
<keyword evidence="3" id="KW-1185">Reference proteome</keyword>
<reference evidence="2 3" key="1">
    <citation type="submission" date="2020-08" db="EMBL/GenBank/DDBJ databases">
        <title>Genomic Encyclopedia of Type Strains, Phase IV (KMG-IV): sequencing the most valuable type-strain genomes for metagenomic binning, comparative biology and taxonomic classification.</title>
        <authorList>
            <person name="Goeker M."/>
        </authorList>
    </citation>
    <scope>NUCLEOTIDE SEQUENCE [LARGE SCALE GENOMIC DNA]</scope>
    <source>
        <strain evidence="2 3">DSM 28570</strain>
    </source>
</reference>
<evidence type="ECO:0000259" key="1">
    <source>
        <dbReference type="Pfam" id="PF12804"/>
    </source>
</evidence>
<keyword evidence="2" id="KW-0808">Transferase</keyword>
<organism evidence="2 3">
    <name type="scientific">Desulfoprunum benzoelyticum</name>
    <dbReference type="NCBI Taxonomy" id="1506996"/>
    <lineage>
        <taxon>Bacteria</taxon>
        <taxon>Pseudomonadati</taxon>
        <taxon>Thermodesulfobacteriota</taxon>
        <taxon>Desulfobulbia</taxon>
        <taxon>Desulfobulbales</taxon>
        <taxon>Desulfobulbaceae</taxon>
        <taxon>Desulfoprunum</taxon>
    </lineage>
</organism>
<dbReference type="Pfam" id="PF12804">
    <property type="entry name" value="NTP_transf_3"/>
    <property type="match status" value="1"/>
</dbReference>
<proteinExistence type="predicted"/>
<dbReference type="SUPFAM" id="SSF53448">
    <property type="entry name" value="Nucleotide-diphospho-sugar transferases"/>
    <property type="match status" value="1"/>
</dbReference>
<dbReference type="GO" id="GO:0016779">
    <property type="term" value="F:nucleotidyltransferase activity"/>
    <property type="evidence" value="ECO:0007669"/>
    <property type="project" value="UniProtKB-KW"/>
</dbReference>
<dbReference type="InterPro" id="IPR025877">
    <property type="entry name" value="MobA-like_NTP_Trfase"/>
</dbReference>
<dbReference type="Proteomes" id="UP000539642">
    <property type="component" value="Unassembled WGS sequence"/>
</dbReference>
<dbReference type="InterPro" id="IPR029044">
    <property type="entry name" value="Nucleotide-diphossugar_trans"/>
</dbReference>
<gene>
    <name evidence="2" type="ORF">HNQ81_002441</name>
</gene>
<evidence type="ECO:0000313" key="3">
    <source>
        <dbReference type="Proteomes" id="UP000539642"/>
    </source>
</evidence>
<keyword evidence="2" id="KW-0548">Nucleotidyltransferase</keyword>
<sequence length="267" mass="29308">MTFEQQAFSAIILAADRELHNPVAAAAGVSCKSMAPVNGTPMLFRVIEALASSAHVHDQTLCGPPRSILDREPALKEYVSSGRVGWQENQATPSLSAFHAMASLPAATPLLLTTSDHALLSPQIVDHFCREAGRAGVDVAAGVVRRETVTAAYPETRRTAYRFRDGEYCSCNLFAFMTPRSRQVPQFWRRIEQQRKNPLKVINILGWMTVLRYLLGTLTLSEVLGRLSRQLGCSAGVVVLPCPEAAIDVDSPDDWQYVQQLAARTQS</sequence>
<feature type="domain" description="MobA-like NTP transferase" evidence="1">
    <location>
        <begin position="28"/>
        <end position="148"/>
    </location>
</feature>
<accession>A0A840V6P4</accession>
<dbReference type="AlphaFoldDB" id="A0A840V6P4"/>
<dbReference type="Gene3D" id="3.90.550.10">
    <property type="entry name" value="Spore Coat Polysaccharide Biosynthesis Protein SpsA, Chain A"/>
    <property type="match status" value="1"/>
</dbReference>